<keyword evidence="1" id="KW-0812">Transmembrane</keyword>
<dbReference type="InterPro" id="IPR031709">
    <property type="entry name" value="PutAbiC"/>
</dbReference>
<evidence type="ECO:0008006" key="4">
    <source>
        <dbReference type="Google" id="ProtNLM"/>
    </source>
</evidence>
<organism evidence="2 3">
    <name type="scientific">Sphingomonas changbaiensis NBRC 104936</name>
    <dbReference type="NCBI Taxonomy" id="1219043"/>
    <lineage>
        <taxon>Bacteria</taxon>
        <taxon>Pseudomonadati</taxon>
        <taxon>Pseudomonadota</taxon>
        <taxon>Alphaproteobacteria</taxon>
        <taxon>Sphingomonadales</taxon>
        <taxon>Sphingomonadaceae</taxon>
        <taxon>Sphingomonas</taxon>
    </lineage>
</organism>
<name>A0A0E9MSM1_9SPHN</name>
<keyword evidence="1" id="KW-0472">Membrane</keyword>
<keyword evidence="1" id="KW-1133">Transmembrane helix</keyword>
<comment type="caution">
    <text evidence="2">The sequence shown here is derived from an EMBL/GenBank/DDBJ whole genome shotgun (WGS) entry which is preliminary data.</text>
</comment>
<feature type="transmembrane region" description="Helical" evidence="1">
    <location>
        <begin position="55"/>
        <end position="72"/>
    </location>
</feature>
<gene>
    <name evidence="2" type="ORF">SCH01S_48_00640</name>
</gene>
<proteinExistence type="predicted"/>
<evidence type="ECO:0000256" key="1">
    <source>
        <dbReference type="SAM" id="Phobius"/>
    </source>
</evidence>
<protein>
    <recommendedName>
        <fullName evidence="4">Phage abortive infection protein</fullName>
    </recommendedName>
</protein>
<dbReference type="Proteomes" id="UP000033202">
    <property type="component" value="Unassembled WGS sequence"/>
</dbReference>
<reference evidence="2 3" key="1">
    <citation type="submission" date="2015-04" db="EMBL/GenBank/DDBJ databases">
        <title>Whole genome shotgun sequence of Sphingomonas changbaiensis NBRC 104936.</title>
        <authorList>
            <person name="Katano-Makiyama Y."/>
            <person name="Hosoyama A."/>
            <person name="Hashimoto M."/>
            <person name="Noguchi M."/>
            <person name="Tsuchikane K."/>
            <person name="Ohji S."/>
            <person name="Yamazoe A."/>
            <person name="Ichikawa N."/>
            <person name="Kimura A."/>
            <person name="Fujita N."/>
        </authorList>
    </citation>
    <scope>NUCLEOTIDE SEQUENCE [LARGE SCALE GENOMIC DNA]</scope>
    <source>
        <strain evidence="2 3">NBRC 104936</strain>
    </source>
</reference>
<sequence length="261" mass="29219">MSMKWLPRGVLGFFSILAAVWCLGVVLQGLAAGHDLSFVETDFSLSGTFGDSFGGLSAFMATAAAIGAWEAVRYQREELANATKRETELDKVAAKRDFEVTFFHLQATLDRIVEQIDIGHLTWKRTGKDAFSSFADQVRKTKEKSDPDYGSAYQIVFLRNQNDLAHYFRTLFNIVFYVDGSEREDAYFYVKLIRATLSEPELILLALNGLFHEEGRANFKPLIEKYALLNNISAGAKADFDLEDHYEPIAFGSVGLEISPS</sequence>
<dbReference type="EMBL" id="BBWU01000048">
    <property type="protein sequence ID" value="GAO40406.1"/>
    <property type="molecule type" value="Genomic_DNA"/>
</dbReference>
<evidence type="ECO:0000313" key="2">
    <source>
        <dbReference type="EMBL" id="GAO40406.1"/>
    </source>
</evidence>
<keyword evidence="3" id="KW-1185">Reference proteome</keyword>
<dbReference type="STRING" id="1219043.SCH01S_48_00640"/>
<dbReference type="AlphaFoldDB" id="A0A0E9MSM1"/>
<accession>A0A0E9MSM1</accession>
<dbReference type="OrthoDB" id="6678638at2"/>
<dbReference type="Pfam" id="PF16872">
    <property type="entry name" value="putAbiC"/>
    <property type="match status" value="1"/>
</dbReference>
<evidence type="ECO:0000313" key="3">
    <source>
        <dbReference type="Proteomes" id="UP000033202"/>
    </source>
</evidence>